<evidence type="ECO:0000256" key="1">
    <source>
        <dbReference type="ARBA" id="ARBA00022490"/>
    </source>
</evidence>
<dbReference type="SUPFAM" id="SSF50447">
    <property type="entry name" value="Translation proteins"/>
    <property type="match status" value="1"/>
</dbReference>
<accession>A0A5N0TBU7</accession>
<feature type="domain" description="Ribosome maturation factor RimM PRC barrel" evidence="7">
    <location>
        <begin position="96"/>
        <end position="162"/>
    </location>
</feature>
<dbReference type="EMBL" id="VYXP01000004">
    <property type="protein sequence ID" value="KAA9131894.1"/>
    <property type="molecule type" value="Genomic_DNA"/>
</dbReference>
<dbReference type="NCBIfam" id="TIGR02273">
    <property type="entry name" value="16S_RimM"/>
    <property type="match status" value="1"/>
</dbReference>
<organism evidence="8 9">
    <name type="scientific">Marinihelvus fidelis</name>
    <dbReference type="NCBI Taxonomy" id="2613842"/>
    <lineage>
        <taxon>Bacteria</taxon>
        <taxon>Pseudomonadati</taxon>
        <taxon>Pseudomonadota</taxon>
        <taxon>Gammaproteobacteria</taxon>
        <taxon>Chromatiales</taxon>
        <taxon>Wenzhouxiangellaceae</taxon>
        <taxon>Marinihelvus</taxon>
    </lineage>
</organism>
<keyword evidence="1 5" id="KW-0963">Cytoplasm</keyword>
<dbReference type="Pfam" id="PF01782">
    <property type="entry name" value="RimM"/>
    <property type="match status" value="1"/>
</dbReference>
<feature type="domain" description="RimM N-terminal" evidence="6">
    <location>
        <begin position="6"/>
        <end position="84"/>
    </location>
</feature>
<gene>
    <name evidence="5 8" type="primary">rimM</name>
    <name evidence="8" type="ORF">F3N42_06880</name>
</gene>
<evidence type="ECO:0000259" key="7">
    <source>
        <dbReference type="Pfam" id="PF24986"/>
    </source>
</evidence>
<keyword evidence="9" id="KW-1185">Reference proteome</keyword>
<sequence>MDTVALGYVSGVYGVKGQVKIFSFTDPREAIFEYQPWLLGSEMKAVEVTGGRRQGKTLIASLPGVETPEQAREFLQAEIAVARAQLPEAGDDSYYWADLVGLEVLTTAGVPLGRIARMVATGANDVMVVRGEPDGRERLVPFVVGHFVTRVDLAAGVLEVEWDPED</sequence>
<evidence type="ECO:0000313" key="9">
    <source>
        <dbReference type="Proteomes" id="UP000325372"/>
    </source>
</evidence>
<evidence type="ECO:0000256" key="3">
    <source>
        <dbReference type="ARBA" id="ARBA00022552"/>
    </source>
</evidence>
<proteinExistence type="inferred from homology"/>
<evidence type="ECO:0000256" key="5">
    <source>
        <dbReference type="HAMAP-Rule" id="MF_00014"/>
    </source>
</evidence>
<evidence type="ECO:0000259" key="6">
    <source>
        <dbReference type="Pfam" id="PF01782"/>
    </source>
</evidence>
<dbReference type="InterPro" id="IPR011961">
    <property type="entry name" value="RimM"/>
</dbReference>
<dbReference type="GO" id="GO:0005737">
    <property type="term" value="C:cytoplasm"/>
    <property type="evidence" value="ECO:0007669"/>
    <property type="project" value="UniProtKB-SubCell"/>
</dbReference>
<dbReference type="InterPro" id="IPR009000">
    <property type="entry name" value="Transl_B-barrel_sf"/>
</dbReference>
<comment type="subunit">
    <text evidence="5">Binds ribosomal protein uS19.</text>
</comment>
<dbReference type="GO" id="GO:0005840">
    <property type="term" value="C:ribosome"/>
    <property type="evidence" value="ECO:0007669"/>
    <property type="project" value="InterPro"/>
</dbReference>
<comment type="function">
    <text evidence="5">An accessory protein needed during the final step in the assembly of 30S ribosomal subunit, possibly for assembly of the head region. Essential for efficient processing of 16S rRNA. May be needed both before and after RbfA during the maturation of 16S rRNA. It has affinity for free ribosomal 30S subunits but not for 70S ribosomes.</text>
</comment>
<dbReference type="RefSeq" id="WP_150863684.1">
    <property type="nucleotide sequence ID" value="NZ_VYXP01000004.1"/>
</dbReference>
<dbReference type="GO" id="GO:0042274">
    <property type="term" value="P:ribosomal small subunit biogenesis"/>
    <property type="evidence" value="ECO:0007669"/>
    <property type="project" value="UniProtKB-UniRule"/>
</dbReference>
<evidence type="ECO:0000313" key="8">
    <source>
        <dbReference type="EMBL" id="KAA9131894.1"/>
    </source>
</evidence>
<protein>
    <recommendedName>
        <fullName evidence="5">Ribosome maturation factor RimM</fullName>
    </recommendedName>
</protein>
<dbReference type="PANTHER" id="PTHR33692:SF1">
    <property type="entry name" value="RIBOSOME MATURATION FACTOR RIMM"/>
    <property type="match status" value="1"/>
</dbReference>
<dbReference type="Gene3D" id="2.40.30.60">
    <property type="entry name" value="RimM"/>
    <property type="match status" value="1"/>
</dbReference>
<dbReference type="GO" id="GO:0006364">
    <property type="term" value="P:rRNA processing"/>
    <property type="evidence" value="ECO:0007669"/>
    <property type="project" value="UniProtKB-UniRule"/>
</dbReference>
<dbReference type="PANTHER" id="PTHR33692">
    <property type="entry name" value="RIBOSOME MATURATION FACTOR RIMM"/>
    <property type="match status" value="1"/>
</dbReference>
<comment type="subcellular location">
    <subcellularLocation>
        <location evidence="5">Cytoplasm</location>
    </subcellularLocation>
</comment>
<comment type="similarity">
    <text evidence="5">Belongs to the RimM family.</text>
</comment>
<dbReference type="Proteomes" id="UP000325372">
    <property type="component" value="Unassembled WGS sequence"/>
</dbReference>
<dbReference type="Pfam" id="PF24986">
    <property type="entry name" value="PRC_RimM"/>
    <property type="match status" value="1"/>
</dbReference>
<dbReference type="Gene3D" id="2.30.30.240">
    <property type="entry name" value="PRC-barrel domain"/>
    <property type="match status" value="1"/>
</dbReference>
<comment type="domain">
    <text evidence="5">The PRC barrel domain binds ribosomal protein uS19.</text>
</comment>
<dbReference type="HAMAP" id="MF_00014">
    <property type="entry name" value="Ribosome_mat_RimM"/>
    <property type="match status" value="1"/>
</dbReference>
<dbReference type="GO" id="GO:0043022">
    <property type="term" value="F:ribosome binding"/>
    <property type="evidence" value="ECO:0007669"/>
    <property type="project" value="InterPro"/>
</dbReference>
<dbReference type="InterPro" id="IPR036976">
    <property type="entry name" value="RimM_N_sf"/>
</dbReference>
<keyword evidence="2 5" id="KW-0690">Ribosome biogenesis</keyword>
<dbReference type="InterPro" id="IPR056792">
    <property type="entry name" value="PRC_RimM"/>
</dbReference>
<name>A0A5N0TBU7_9GAMM</name>
<keyword evidence="3 5" id="KW-0698">rRNA processing</keyword>
<evidence type="ECO:0000256" key="2">
    <source>
        <dbReference type="ARBA" id="ARBA00022517"/>
    </source>
</evidence>
<keyword evidence="4 5" id="KW-0143">Chaperone</keyword>
<dbReference type="InterPro" id="IPR011033">
    <property type="entry name" value="PRC_barrel-like_sf"/>
</dbReference>
<comment type="caution">
    <text evidence="8">The sequence shown here is derived from an EMBL/GenBank/DDBJ whole genome shotgun (WGS) entry which is preliminary data.</text>
</comment>
<dbReference type="SUPFAM" id="SSF50346">
    <property type="entry name" value="PRC-barrel domain"/>
    <property type="match status" value="1"/>
</dbReference>
<reference evidence="8 9" key="1">
    <citation type="submission" date="2019-09" db="EMBL/GenBank/DDBJ databases">
        <title>Wenzhouxiangella sp. Genome sequencing and assembly.</title>
        <authorList>
            <person name="Zhang R."/>
        </authorList>
    </citation>
    <scope>NUCLEOTIDE SEQUENCE [LARGE SCALE GENOMIC DNA]</scope>
    <source>
        <strain evidence="8 9">W260</strain>
    </source>
</reference>
<dbReference type="AlphaFoldDB" id="A0A5N0TBU7"/>
<evidence type="ECO:0000256" key="4">
    <source>
        <dbReference type="ARBA" id="ARBA00023186"/>
    </source>
</evidence>
<dbReference type="InterPro" id="IPR002676">
    <property type="entry name" value="RimM_N"/>
</dbReference>